<evidence type="ECO:0000256" key="2">
    <source>
        <dbReference type="SAM" id="Phobius"/>
    </source>
</evidence>
<feature type="region of interest" description="Disordered" evidence="1">
    <location>
        <begin position="180"/>
        <end position="203"/>
    </location>
</feature>
<protein>
    <submittedName>
        <fullName evidence="3">Uncharacterized protein</fullName>
    </submittedName>
</protein>
<proteinExistence type="predicted"/>
<evidence type="ECO:0000313" key="4">
    <source>
        <dbReference type="Proteomes" id="UP001304243"/>
    </source>
</evidence>
<name>A0AAN7HJJ0_9FUNG</name>
<gene>
    <name evidence="3" type="ORF">ATC70_007409</name>
</gene>
<keyword evidence="2" id="KW-0472">Membrane</keyword>
<dbReference type="EMBL" id="JASEJX010000039">
    <property type="protein sequence ID" value="KAK4509059.1"/>
    <property type="molecule type" value="Genomic_DNA"/>
</dbReference>
<accession>A0AAN7HJJ0</accession>
<evidence type="ECO:0000256" key="1">
    <source>
        <dbReference type="SAM" id="MobiDB-lite"/>
    </source>
</evidence>
<dbReference type="Proteomes" id="UP001304243">
    <property type="component" value="Unassembled WGS sequence"/>
</dbReference>
<dbReference type="RefSeq" id="XP_064675725.1">
    <property type="nucleotide sequence ID" value="XM_064826668.1"/>
</dbReference>
<dbReference type="GeneID" id="89951095"/>
<organism evidence="3 4">
    <name type="scientific">Mucor velutinosus</name>
    <dbReference type="NCBI Taxonomy" id="708070"/>
    <lineage>
        <taxon>Eukaryota</taxon>
        <taxon>Fungi</taxon>
        <taxon>Fungi incertae sedis</taxon>
        <taxon>Mucoromycota</taxon>
        <taxon>Mucoromycotina</taxon>
        <taxon>Mucoromycetes</taxon>
        <taxon>Mucorales</taxon>
        <taxon>Mucorineae</taxon>
        <taxon>Mucoraceae</taxon>
        <taxon>Mucor</taxon>
    </lineage>
</organism>
<dbReference type="AlphaFoldDB" id="A0AAN7HJJ0"/>
<keyword evidence="2" id="KW-1133">Transmembrane helix</keyword>
<feature type="transmembrane region" description="Helical" evidence="2">
    <location>
        <begin position="272"/>
        <end position="289"/>
    </location>
</feature>
<keyword evidence="4" id="KW-1185">Reference proteome</keyword>
<sequence>MNVQAQGIKVAVLSPTANEEFYLGEKLFFDYAPLDSSIKQLNIFMDSFGKINSEVAIKLVADISKAPNGTYNANDHTYNKYSLYYTIPASLPIENEAFQISFETSEGDIVIPIKIKAPLPATTTSAQVSTSVAVHVTEIILPTTTVTANSTTVIHTASPLDMVTRSALLNSVTSMMSTATHSSATPATPAASSSQTPVSSVSNISTSSFPQPVSSSSFSPTLSLSLNPSTSSASWTGLFSASLIASTTPIPPDPESFMQSSAARNYMQNSEFSFIAATLLALLLVRLLLV</sequence>
<comment type="caution">
    <text evidence="3">The sequence shown here is derived from an EMBL/GenBank/DDBJ whole genome shotgun (WGS) entry which is preliminary data.</text>
</comment>
<reference evidence="3 4" key="1">
    <citation type="submission" date="2022-11" db="EMBL/GenBank/DDBJ databases">
        <title>Mucor velutinosus strain NIH1002 WGS.</title>
        <authorList>
            <person name="Subramanian P."/>
            <person name="Mullikin J.C."/>
            <person name="Segre J.A."/>
            <person name="Zelazny A.M."/>
        </authorList>
    </citation>
    <scope>NUCLEOTIDE SEQUENCE [LARGE SCALE GENOMIC DNA]</scope>
    <source>
        <strain evidence="3 4">NIH1002</strain>
    </source>
</reference>
<evidence type="ECO:0000313" key="3">
    <source>
        <dbReference type="EMBL" id="KAK4509059.1"/>
    </source>
</evidence>
<keyword evidence="2" id="KW-0812">Transmembrane</keyword>